<dbReference type="NCBIfam" id="TIGR04294">
    <property type="entry name" value="pre_pil_HX9DG"/>
    <property type="match status" value="1"/>
</dbReference>
<dbReference type="OrthoDB" id="255848at2"/>
<dbReference type="PANTHER" id="PTHR30093:SF2">
    <property type="entry name" value="TYPE II SECRETION SYSTEM PROTEIN H"/>
    <property type="match status" value="1"/>
</dbReference>
<dbReference type="Pfam" id="PF07963">
    <property type="entry name" value="N_methyl"/>
    <property type="match status" value="1"/>
</dbReference>
<dbReference type="PANTHER" id="PTHR30093">
    <property type="entry name" value="GENERAL SECRETION PATHWAY PROTEIN G"/>
    <property type="match status" value="1"/>
</dbReference>
<dbReference type="KEGG" id="ccot:CCAX7_009140"/>
<dbReference type="SUPFAM" id="SSF54523">
    <property type="entry name" value="Pili subunits"/>
    <property type="match status" value="1"/>
</dbReference>
<proteinExistence type="predicted"/>
<accession>A0A402CU40</accession>
<sequence length="281" mass="30355">MRKRRQSGFTLIELLVVIAIIAILAAILFPVFAQAREKARQITCASNEKQAGLAIFQYAQDYDETLPLANYAQHPTDTSGFVNWQYEVDPYIKGGYPISNSDLGTGSGGLRKSVWFCPDWDRTNDLFYNDGTPSGTAPSTATPSKSYIANENYMGAYVPPTAPNVNYAKPSATLAQIKTPAQTVLTAESRGNNVQCAGNDTPTAAALGTTASDWGHYVSGRARHAGGSNYLFQDGHVKWFRAPGNNRNADLSPVLSTTGIVYSQASYPNAAGWWLEDPNGA</sequence>
<dbReference type="EMBL" id="AP025739">
    <property type="protein sequence ID" value="BDI28863.1"/>
    <property type="molecule type" value="Genomic_DNA"/>
</dbReference>
<name>A0A402CU40_9BACT</name>
<evidence type="ECO:0000313" key="1">
    <source>
        <dbReference type="EMBL" id="BDI28863.1"/>
    </source>
</evidence>
<dbReference type="PROSITE" id="PS00409">
    <property type="entry name" value="PROKAR_NTER_METHYL"/>
    <property type="match status" value="1"/>
</dbReference>
<dbReference type="Pfam" id="PF07596">
    <property type="entry name" value="SBP_bac_10"/>
    <property type="match status" value="1"/>
</dbReference>
<dbReference type="InterPro" id="IPR027558">
    <property type="entry name" value="Pre_pil_HX9DG_C"/>
</dbReference>
<protein>
    <submittedName>
        <fullName evidence="1">Uncharacterized protein</fullName>
    </submittedName>
</protein>
<dbReference type="Gene3D" id="3.30.700.10">
    <property type="entry name" value="Glycoprotein, Type 4 Pilin"/>
    <property type="match status" value="1"/>
</dbReference>
<dbReference type="InterPro" id="IPR011453">
    <property type="entry name" value="DUF1559"/>
</dbReference>
<dbReference type="AlphaFoldDB" id="A0A402CU40"/>
<dbReference type="InterPro" id="IPR012902">
    <property type="entry name" value="N_methyl_site"/>
</dbReference>
<reference evidence="1 2" key="1">
    <citation type="journal article" date="2019" name="Int. J. Syst. Evol. Microbiol.">
        <title>Capsulimonas corticalis gen. nov., sp. nov., an aerobic capsulated bacterium, of a novel bacterial order, Capsulimonadales ord. nov., of the class Armatimonadia of the phylum Armatimonadetes.</title>
        <authorList>
            <person name="Li J."/>
            <person name="Kudo C."/>
            <person name="Tonouchi A."/>
        </authorList>
    </citation>
    <scope>NUCLEOTIDE SEQUENCE [LARGE SCALE GENOMIC DNA]</scope>
    <source>
        <strain evidence="1 2">AX-7</strain>
    </source>
</reference>
<dbReference type="Proteomes" id="UP000287394">
    <property type="component" value="Chromosome"/>
</dbReference>
<evidence type="ECO:0000313" key="2">
    <source>
        <dbReference type="Proteomes" id="UP000287394"/>
    </source>
</evidence>
<dbReference type="NCBIfam" id="TIGR02532">
    <property type="entry name" value="IV_pilin_GFxxxE"/>
    <property type="match status" value="1"/>
</dbReference>
<gene>
    <name evidence="1" type="ORF">CCAX7_009140</name>
</gene>
<keyword evidence="2" id="KW-1185">Reference proteome</keyword>
<dbReference type="InterPro" id="IPR045584">
    <property type="entry name" value="Pilin-like"/>
</dbReference>
<organism evidence="1 2">
    <name type="scientific">Capsulimonas corticalis</name>
    <dbReference type="NCBI Taxonomy" id="2219043"/>
    <lineage>
        <taxon>Bacteria</taxon>
        <taxon>Bacillati</taxon>
        <taxon>Armatimonadota</taxon>
        <taxon>Armatimonadia</taxon>
        <taxon>Capsulimonadales</taxon>
        <taxon>Capsulimonadaceae</taxon>
        <taxon>Capsulimonas</taxon>
    </lineage>
</organism>
<dbReference type="RefSeq" id="WP_119320919.1">
    <property type="nucleotide sequence ID" value="NZ_AP025739.1"/>
</dbReference>